<reference evidence="6" key="1">
    <citation type="submission" date="2023-07" db="EMBL/GenBank/DDBJ databases">
        <title>Draft genome sequence of Agarivorans aestuarii strain ZMCS4, a CAZymes producing bacteria isolated from the marine brown algae Clodostephus spongiosus.</title>
        <authorList>
            <person name="Lorente B."/>
            <person name="Cabral C."/>
            <person name="Frias J."/>
            <person name="Faria J."/>
            <person name="Toubarro D."/>
        </authorList>
    </citation>
    <scope>NUCLEOTIDE SEQUENCE [LARGE SCALE GENOMIC DNA]</scope>
    <source>
        <strain evidence="6">ZMCS4</strain>
    </source>
</reference>
<evidence type="ECO:0000256" key="3">
    <source>
        <dbReference type="ARBA" id="ARBA00022833"/>
    </source>
</evidence>
<name>A0ABU7G5I1_9ALTE</name>
<dbReference type="PROSITE" id="PS01358">
    <property type="entry name" value="ZF_RANBP2_1"/>
    <property type="match status" value="1"/>
</dbReference>
<evidence type="ECO:0000256" key="2">
    <source>
        <dbReference type="ARBA" id="ARBA00022771"/>
    </source>
</evidence>
<dbReference type="SUPFAM" id="SSF90209">
    <property type="entry name" value="Ran binding protein zinc finger-like"/>
    <property type="match status" value="1"/>
</dbReference>
<evidence type="ECO:0000313" key="5">
    <source>
        <dbReference type="EMBL" id="MEE1674540.1"/>
    </source>
</evidence>
<dbReference type="InterPro" id="IPR036443">
    <property type="entry name" value="Znf_RanBP2_sf"/>
</dbReference>
<dbReference type="EMBL" id="JAYDYW010000008">
    <property type="protein sequence ID" value="MEE1674540.1"/>
    <property type="molecule type" value="Genomic_DNA"/>
</dbReference>
<dbReference type="Gene3D" id="2.30.30.380">
    <property type="entry name" value="Zn-finger domain of Sec23/24"/>
    <property type="match status" value="1"/>
</dbReference>
<dbReference type="RefSeq" id="WP_163134145.1">
    <property type="nucleotide sequence ID" value="NZ_JAYDYW010000008.1"/>
</dbReference>
<sequence>MGQWHEFYRAANFVEARLLQGMLSKMGIESRVDGEYAMAAAGELPMDVVQVTLMVELAQWDKAKQAVKEYEVNSVAEWTCAKCQEVNPGSFDYCWSCEQEKSAK</sequence>
<dbReference type="InterPro" id="IPR018551">
    <property type="entry name" value="DUF2007"/>
</dbReference>
<comment type="caution">
    <text evidence="5">The sequence shown here is derived from an EMBL/GenBank/DDBJ whole genome shotgun (WGS) entry which is preliminary data.</text>
</comment>
<dbReference type="Proteomes" id="UP001310248">
    <property type="component" value="Unassembled WGS sequence"/>
</dbReference>
<keyword evidence="6" id="KW-1185">Reference proteome</keyword>
<keyword evidence="2" id="KW-0863">Zinc-finger</keyword>
<dbReference type="Pfam" id="PF09413">
    <property type="entry name" value="DUF2007"/>
    <property type="match status" value="1"/>
</dbReference>
<gene>
    <name evidence="5" type="ORF">SNR37_003983</name>
</gene>
<dbReference type="Gene3D" id="3.30.70.790">
    <property type="entry name" value="UreE, C-terminal domain"/>
    <property type="match status" value="1"/>
</dbReference>
<feature type="domain" description="RanBP2-type" evidence="4">
    <location>
        <begin position="78"/>
        <end position="97"/>
    </location>
</feature>
<keyword evidence="3" id="KW-0862">Zinc</keyword>
<keyword evidence="1" id="KW-0479">Metal-binding</keyword>
<evidence type="ECO:0000313" key="6">
    <source>
        <dbReference type="Proteomes" id="UP001310248"/>
    </source>
</evidence>
<accession>A0ABU7G5I1</accession>
<proteinExistence type="predicted"/>
<reference evidence="5 6" key="2">
    <citation type="submission" date="2023-12" db="EMBL/GenBank/DDBJ databases">
        <authorList>
            <consortium name="Cladostephus spongiosus"/>
            <person name="Lorente B."/>
            <person name="Cabral C."/>
            <person name="Frias J."/>
            <person name="Faria J."/>
            <person name="Toubarro D."/>
        </authorList>
    </citation>
    <scope>NUCLEOTIDE SEQUENCE [LARGE SCALE GENOMIC DNA]</scope>
    <source>
        <strain evidence="5 6">ZMCS4</strain>
    </source>
</reference>
<evidence type="ECO:0000256" key="1">
    <source>
        <dbReference type="ARBA" id="ARBA00022723"/>
    </source>
</evidence>
<dbReference type="InterPro" id="IPR001876">
    <property type="entry name" value="Znf_RanBP2"/>
</dbReference>
<organism evidence="5 6">
    <name type="scientific">Agarivorans aestuarii</name>
    <dbReference type="NCBI Taxonomy" id="1563703"/>
    <lineage>
        <taxon>Bacteria</taxon>
        <taxon>Pseudomonadati</taxon>
        <taxon>Pseudomonadota</taxon>
        <taxon>Gammaproteobacteria</taxon>
        <taxon>Alteromonadales</taxon>
        <taxon>Alteromonadaceae</taxon>
        <taxon>Agarivorans</taxon>
    </lineage>
</organism>
<evidence type="ECO:0000259" key="4">
    <source>
        <dbReference type="PROSITE" id="PS01358"/>
    </source>
</evidence>
<protein>
    <submittedName>
        <fullName evidence="5">DUF2007 domain-containing protein</fullName>
    </submittedName>
</protein>